<evidence type="ECO:0000256" key="1">
    <source>
        <dbReference type="ARBA" id="ARBA00022801"/>
    </source>
</evidence>
<dbReference type="InterPro" id="IPR013785">
    <property type="entry name" value="Aldolase_TIM"/>
</dbReference>
<dbReference type="PANTHER" id="PTHR11452:SF85">
    <property type="entry name" value="ALPHA-GALACTOSIDASE"/>
    <property type="match status" value="1"/>
</dbReference>
<feature type="region of interest" description="Disordered" evidence="3">
    <location>
        <begin position="65"/>
        <end position="86"/>
    </location>
</feature>
<dbReference type="GO" id="GO:0004553">
    <property type="term" value="F:hydrolase activity, hydrolyzing O-glycosyl compounds"/>
    <property type="evidence" value="ECO:0007669"/>
    <property type="project" value="InterPro"/>
</dbReference>
<organism evidence="4 5">
    <name type="scientific">Musa acuminata subsp. malaccensis</name>
    <name type="common">Wild banana</name>
    <name type="synonym">Musa malaccensis</name>
    <dbReference type="NCBI Taxonomy" id="214687"/>
    <lineage>
        <taxon>Eukaryota</taxon>
        <taxon>Viridiplantae</taxon>
        <taxon>Streptophyta</taxon>
        <taxon>Embryophyta</taxon>
        <taxon>Tracheophyta</taxon>
        <taxon>Spermatophyta</taxon>
        <taxon>Magnoliopsida</taxon>
        <taxon>Liliopsida</taxon>
        <taxon>Zingiberales</taxon>
        <taxon>Musaceae</taxon>
        <taxon>Musa</taxon>
    </lineage>
</organism>
<evidence type="ECO:0000313" key="5">
    <source>
        <dbReference type="Proteomes" id="UP000012960"/>
    </source>
</evidence>
<dbReference type="GO" id="GO:0005975">
    <property type="term" value="P:carbohydrate metabolic process"/>
    <property type="evidence" value="ECO:0007669"/>
    <property type="project" value="InterPro"/>
</dbReference>
<proteinExistence type="predicted"/>
<reference evidence="4" key="1">
    <citation type="submission" date="2021-05" db="UniProtKB">
        <authorList>
            <consortium name="EnsemblPlants"/>
        </authorList>
    </citation>
    <scope>IDENTIFICATION</scope>
    <source>
        <strain evidence="4">subsp. malaccensis</strain>
    </source>
</reference>
<dbReference type="PANTHER" id="PTHR11452">
    <property type="entry name" value="ALPHA-GALACTOSIDASE/ALPHA-N-ACETYLGALACTOSAMINIDASE"/>
    <property type="match status" value="1"/>
</dbReference>
<evidence type="ECO:0000256" key="3">
    <source>
        <dbReference type="SAM" id="MobiDB-lite"/>
    </source>
</evidence>
<keyword evidence="5" id="KW-1185">Reference proteome</keyword>
<dbReference type="AlphaFoldDB" id="A0A804JJI5"/>
<evidence type="ECO:0000313" key="4">
    <source>
        <dbReference type="EnsemblPlants" id="Ma06_p23350.1"/>
    </source>
</evidence>
<dbReference type="Gramene" id="Ma06_t23350.1">
    <property type="protein sequence ID" value="Ma06_p23350.1"/>
    <property type="gene ID" value="Ma06_g23350"/>
</dbReference>
<sequence>RLYLHISSLQSNPSLQAPLIIGCDVRSGFDVRSMTKETLANHGNEEVIDVNQDPLGVQAKKVRMDGDHENHRSPMGRHRSSTKHGCGIQRSLEACDTGERFVNELRAPPCLQDVLVDASYTIEKE</sequence>
<dbReference type="InParanoid" id="A0A804JJI5"/>
<name>A0A804JJI5_MUSAM</name>
<protein>
    <submittedName>
        <fullName evidence="4">Uncharacterized protein</fullName>
    </submittedName>
</protein>
<dbReference type="InterPro" id="IPR002241">
    <property type="entry name" value="Glyco_hydro_27"/>
</dbReference>
<dbReference type="Proteomes" id="UP000012960">
    <property type="component" value="Unplaced"/>
</dbReference>
<dbReference type="EnsemblPlants" id="Ma06_t23350.1">
    <property type="protein sequence ID" value="Ma06_p23350.1"/>
    <property type="gene ID" value="Ma06_g23350"/>
</dbReference>
<evidence type="ECO:0000256" key="2">
    <source>
        <dbReference type="ARBA" id="ARBA00023295"/>
    </source>
</evidence>
<dbReference type="Gene3D" id="3.20.20.70">
    <property type="entry name" value="Aldolase class I"/>
    <property type="match status" value="1"/>
</dbReference>
<keyword evidence="1" id="KW-0378">Hydrolase</keyword>
<accession>A0A804JJI5</accession>
<keyword evidence="2" id="KW-0326">Glycosidase</keyword>